<reference evidence="3" key="1">
    <citation type="submission" date="2016-10" db="EMBL/GenBank/DDBJ databases">
        <title>Comparative genomics uncovers the prolific and rare metabolic potential of the cyanobacterial genus Moorea.</title>
        <authorList>
            <person name="Leao T."/>
            <person name="Castelao G."/>
            <person name="Korobeynikov A."/>
            <person name="Monroe E.A."/>
            <person name="Podell S."/>
            <person name="Glukhov E."/>
            <person name="Allen E."/>
            <person name="Gerwick W.H."/>
            <person name="Gerwick L."/>
        </authorList>
    </citation>
    <scope>NUCLEOTIDE SEQUENCE [LARGE SCALE GENOMIC DNA]</scope>
    <source>
        <strain evidence="3">JHB</strain>
    </source>
</reference>
<dbReference type="Pfam" id="PF06172">
    <property type="entry name" value="Cupin_5"/>
    <property type="match status" value="1"/>
</dbReference>
<dbReference type="Gene3D" id="2.60.120.10">
    <property type="entry name" value="Jelly Rolls"/>
    <property type="match status" value="1"/>
</dbReference>
<dbReference type="PANTHER" id="PTHR33387">
    <property type="entry name" value="RMLC-LIKE JELLY ROLL FOLD PROTEIN"/>
    <property type="match status" value="1"/>
</dbReference>
<dbReference type="AlphaFoldDB" id="A0A1D9G7B0"/>
<accession>A0A1D9G7B0</accession>
<dbReference type="SUPFAM" id="SSF51182">
    <property type="entry name" value="RmlC-like cupins"/>
    <property type="match status" value="1"/>
</dbReference>
<proteinExistence type="predicted"/>
<gene>
    <name evidence="2" type="ORF">BJP36_28565</name>
</gene>
<dbReference type="InterPro" id="IPR011051">
    <property type="entry name" value="RmlC_Cupin_sf"/>
</dbReference>
<dbReference type="PANTHER" id="PTHR33387:SF3">
    <property type="entry name" value="DUF985 DOMAIN-CONTAINING PROTEIN"/>
    <property type="match status" value="1"/>
</dbReference>
<dbReference type="InterPro" id="IPR014710">
    <property type="entry name" value="RmlC-like_jellyroll"/>
</dbReference>
<protein>
    <submittedName>
        <fullName evidence="2">Cupin domain-containing protein</fullName>
    </submittedName>
</protein>
<feature type="domain" description="DUF985" evidence="1">
    <location>
        <begin position="5"/>
        <end position="141"/>
    </location>
</feature>
<evidence type="ECO:0000313" key="2">
    <source>
        <dbReference type="EMBL" id="AOY83290.1"/>
    </source>
</evidence>
<sequence>MPDAQYWIEKLKLDKLEEIGGYFRSHLKSEKTVSQIAGSEGGNERRLWEVNYYLLQNNDVTALHQLKQDEIWHFYAGNPLALHIFPNDGNYRKIKLGSNLDAGEVFQAVAPHDTWFGATMLEANSFALVGTTLAPGWHPTDSTKPTPNQLEKLMEIYPQHQELIKRLTLTI</sequence>
<evidence type="ECO:0000259" key="1">
    <source>
        <dbReference type="Pfam" id="PF06172"/>
    </source>
</evidence>
<dbReference type="CDD" id="cd06121">
    <property type="entry name" value="cupin_YML079wp"/>
    <property type="match status" value="1"/>
</dbReference>
<organism evidence="2 3">
    <name type="scientific">Moorena producens (strain JHB)</name>
    <dbReference type="NCBI Taxonomy" id="1454205"/>
    <lineage>
        <taxon>Bacteria</taxon>
        <taxon>Bacillati</taxon>
        <taxon>Cyanobacteriota</taxon>
        <taxon>Cyanophyceae</taxon>
        <taxon>Coleofasciculales</taxon>
        <taxon>Coleofasciculaceae</taxon>
        <taxon>Moorena</taxon>
    </lineage>
</organism>
<dbReference type="InterPro" id="IPR009327">
    <property type="entry name" value="Cupin_DUF985"/>
</dbReference>
<dbReference type="Proteomes" id="UP000176944">
    <property type="component" value="Chromosome"/>
</dbReference>
<dbReference type="EMBL" id="CP017708">
    <property type="protein sequence ID" value="AOY83290.1"/>
    <property type="molecule type" value="Genomic_DNA"/>
</dbReference>
<evidence type="ECO:0000313" key="3">
    <source>
        <dbReference type="Proteomes" id="UP000176944"/>
    </source>
</evidence>
<name>A0A1D9G7B0_MOOP1</name>
<dbReference type="InterPro" id="IPR039935">
    <property type="entry name" value="YML079W-like"/>
</dbReference>